<dbReference type="EMBL" id="QCXX01000003">
    <property type="protein sequence ID" value="PUV23832.1"/>
    <property type="molecule type" value="Genomic_DNA"/>
</dbReference>
<dbReference type="PROSITE" id="PS51257">
    <property type="entry name" value="PROKAR_LIPOPROTEIN"/>
    <property type="match status" value="1"/>
</dbReference>
<reference evidence="2 3" key="1">
    <citation type="submission" date="2018-04" db="EMBL/GenBank/DDBJ databases">
        <title>Sphingobacterium sp. M46 Genome.</title>
        <authorList>
            <person name="Cheng J."/>
            <person name="Li Y."/>
        </authorList>
    </citation>
    <scope>NUCLEOTIDE SEQUENCE [LARGE SCALE GENOMIC DNA]</scope>
    <source>
        <strain evidence="2 3">M46</strain>
    </source>
</reference>
<evidence type="ECO:0000256" key="1">
    <source>
        <dbReference type="SAM" id="Coils"/>
    </source>
</evidence>
<sequence>MRQVLFFLTGFILYGCSDYKIKYTSEEMRNLQECLIKIEELEKKIDRLTQNQEMYPSFISGDNSISFDYTAIGEDEINFNNRSKNHSNPREITKLVKIPGLSVTETSELKKLITYIQNRYNIHSQSYVIYDPRDFSGVYLYEYIYGDLYTDNPEQVGYITVLNEKKINTKWFSDHFVIEDKKEGLFLVRNKL</sequence>
<evidence type="ECO:0008006" key="4">
    <source>
        <dbReference type="Google" id="ProtNLM"/>
    </source>
</evidence>
<dbReference type="AlphaFoldDB" id="A0A363NSN6"/>
<feature type="coiled-coil region" evidence="1">
    <location>
        <begin position="24"/>
        <end position="51"/>
    </location>
</feature>
<proteinExistence type="predicted"/>
<protein>
    <recommendedName>
        <fullName evidence="4">Lipoprotein</fullName>
    </recommendedName>
</protein>
<keyword evidence="3" id="KW-1185">Reference proteome</keyword>
<evidence type="ECO:0000313" key="2">
    <source>
        <dbReference type="EMBL" id="PUV23832.1"/>
    </source>
</evidence>
<dbReference type="Proteomes" id="UP000250831">
    <property type="component" value="Unassembled WGS sequence"/>
</dbReference>
<organism evidence="2 3">
    <name type="scientific">Sphingobacterium athyrii</name>
    <dbReference type="NCBI Taxonomy" id="2152717"/>
    <lineage>
        <taxon>Bacteria</taxon>
        <taxon>Pseudomonadati</taxon>
        <taxon>Bacteroidota</taxon>
        <taxon>Sphingobacteriia</taxon>
        <taxon>Sphingobacteriales</taxon>
        <taxon>Sphingobacteriaceae</taxon>
        <taxon>Sphingobacterium</taxon>
    </lineage>
</organism>
<evidence type="ECO:0000313" key="3">
    <source>
        <dbReference type="Proteomes" id="UP000250831"/>
    </source>
</evidence>
<dbReference type="RefSeq" id="WP_108633761.1">
    <property type="nucleotide sequence ID" value="NZ_QCXX01000003.1"/>
</dbReference>
<accession>A0A363NSN6</accession>
<gene>
    <name evidence="2" type="ORF">DCO56_10595</name>
</gene>
<name>A0A363NSN6_9SPHI</name>
<keyword evidence="1" id="KW-0175">Coiled coil</keyword>
<comment type="caution">
    <text evidence="2">The sequence shown here is derived from an EMBL/GenBank/DDBJ whole genome shotgun (WGS) entry which is preliminary data.</text>
</comment>